<evidence type="ECO:0000313" key="2">
    <source>
        <dbReference type="Proteomes" id="UP000027986"/>
    </source>
</evidence>
<dbReference type="EMBL" id="CP008889">
    <property type="protein sequence ID" value="AIF39810.1"/>
    <property type="molecule type" value="Genomic_DNA"/>
</dbReference>
<gene>
    <name evidence="1" type="ORF">HX89_01040</name>
</gene>
<name>A0A075JDT4_9MICO</name>
<accession>A0A075JDT4</accession>
<reference evidence="1 2" key="1">
    <citation type="submission" date="2014-07" db="EMBL/GenBank/DDBJ databases">
        <title>Genome Sequencing of Dermacoccus nishinomiyaensis.</title>
        <authorList>
            <person name="Hong K.W."/>
            <person name="Chan K.G."/>
        </authorList>
    </citation>
    <scope>NUCLEOTIDE SEQUENCE [LARGE SCALE GENOMIC DNA]</scope>
    <source>
        <strain evidence="1 2">M25</strain>
    </source>
</reference>
<organism evidence="1 2">
    <name type="scientific">Dermacoccus nishinomiyaensis</name>
    <dbReference type="NCBI Taxonomy" id="1274"/>
    <lineage>
        <taxon>Bacteria</taxon>
        <taxon>Bacillati</taxon>
        <taxon>Actinomycetota</taxon>
        <taxon>Actinomycetes</taxon>
        <taxon>Micrococcales</taxon>
        <taxon>Dermacoccaceae</taxon>
        <taxon>Dermacoccus</taxon>
    </lineage>
</organism>
<proteinExistence type="predicted"/>
<evidence type="ECO:0000313" key="1">
    <source>
        <dbReference type="EMBL" id="AIF39810.1"/>
    </source>
</evidence>
<keyword evidence="2" id="KW-1185">Reference proteome</keyword>
<dbReference type="GeneID" id="41839842"/>
<dbReference type="HOGENOM" id="CLU_854499_0_0_11"/>
<protein>
    <submittedName>
        <fullName evidence="1">Uncharacterized protein</fullName>
    </submittedName>
</protein>
<dbReference type="KEGG" id="dni:HX89_01040"/>
<dbReference type="RefSeq" id="WP_038566389.1">
    <property type="nucleotide sequence ID" value="NZ_CP008889.1"/>
</dbReference>
<dbReference type="AlphaFoldDB" id="A0A075JDT4"/>
<sequence length="325" mass="35658">MPQCKPRKKDLPHGFEPASSSAWILRRASTGEGFLWRSQAHDDPEGQLWHCTADGWASEPRPNALPDEVGVFDVPANVAMWVCGFPEDEVLQRLRATGDGEPDEHDWAFSTKQFESQDDEFPGAWEAPARRYVCVDGRRVQFAEPSGAPFLTQNDAPVGVTLATFHWGSEDGMMGGASSWTLTQVSPTRAIASADGDATAPPVEMALTSECLAEVVARWLADVEGGAIGVPLAAAIELEPFDAAGQLPDAERRSWESLLVDLRSGYGTTLECTIALDGDDREHLRNILAEDDEYRAIRDALANPAKHDEWLRAQLQQDDPYDLDD</sequence>
<dbReference type="Proteomes" id="UP000027986">
    <property type="component" value="Chromosome"/>
</dbReference>